<keyword evidence="4" id="KW-1185">Reference proteome</keyword>
<dbReference type="STRING" id="41875.K8FEJ1"/>
<dbReference type="InterPro" id="IPR000182">
    <property type="entry name" value="GNAT_dom"/>
</dbReference>
<feature type="region of interest" description="Disordered" evidence="1">
    <location>
        <begin position="46"/>
        <end position="78"/>
    </location>
</feature>
<dbReference type="AlphaFoldDB" id="K8FEJ1"/>
<feature type="domain" description="N-acetyltransferase" evidence="2">
    <location>
        <begin position="123"/>
        <end position="310"/>
    </location>
</feature>
<gene>
    <name evidence="3" type="ORF">Bathy07g04310</name>
</gene>
<evidence type="ECO:0000259" key="2">
    <source>
        <dbReference type="PROSITE" id="PS51186"/>
    </source>
</evidence>
<dbReference type="SUPFAM" id="SSF55729">
    <property type="entry name" value="Acyl-CoA N-acyltransferases (Nat)"/>
    <property type="match status" value="1"/>
</dbReference>
<dbReference type="PANTHER" id="PTHR47489:SF2">
    <property type="entry name" value="GCN5-RELATED N-ACETYLTRANSFERASE 5, CHLOROPLASTIC"/>
    <property type="match status" value="1"/>
</dbReference>
<feature type="compositionally biased region" description="Low complexity" evidence="1">
    <location>
        <begin position="59"/>
        <end position="70"/>
    </location>
</feature>
<dbReference type="RefSeq" id="XP_007512223.1">
    <property type="nucleotide sequence ID" value="XM_007512161.1"/>
</dbReference>
<dbReference type="CDD" id="cd04301">
    <property type="entry name" value="NAT_SF"/>
    <property type="match status" value="1"/>
</dbReference>
<dbReference type="EMBL" id="FO082272">
    <property type="protein sequence ID" value="CCO66311.1"/>
    <property type="molecule type" value="Genomic_DNA"/>
</dbReference>
<dbReference type="PROSITE" id="PS51186">
    <property type="entry name" value="GNAT"/>
    <property type="match status" value="1"/>
</dbReference>
<reference evidence="3 4" key="1">
    <citation type="submission" date="2011-10" db="EMBL/GenBank/DDBJ databases">
        <authorList>
            <person name="Genoscope - CEA"/>
        </authorList>
    </citation>
    <scope>NUCLEOTIDE SEQUENCE [LARGE SCALE GENOMIC DNA]</scope>
    <source>
        <strain evidence="3 4">RCC 1105</strain>
    </source>
</reference>
<dbReference type="InterPro" id="IPR016181">
    <property type="entry name" value="Acyl_CoA_acyltransferase"/>
</dbReference>
<dbReference type="Pfam" id="PF00583">
    <property type="entry name" value="Acetyltransf_1"/>
    <property type="match status" value="1"/>
</dbReference>
<evidence type="ECO:0000313" key="4">
    <source>
        <dbReference type="Proteomes" id="UP000198341"/>
    </source>
</evidence>
<dbReference type="OrthoDB" id="2017234at2759"/>
<evidence type="ECO:0000256" key="1">
    <source>
        <dbReference type="SAM" id="MobiDB-lite"/>
    </source>
</evidence>
<organism evidence="3 4">
    <name type="scientific">Bathycoccus prasinos</name>
    <dbReference type="NCBI Taxonomy" id="41875"/>
    <lineage>
        <taxon>Eukaryota</taxon>
        <taxon>Viridiplantae</taxon>
        <taxon>Chlorophyta</taxon>
        <taxon>Mamiellophyceae</taxon>
        <taxon>Mamiellales</taxon>
        <taxon>Bathycoccaceae</taxon>
        <taxon>Bathycoccus</taxon>
    </lineage>
</organism>
<dbReference type="PANTHER" id="PTHR47489">
    <property type="entry name" value="ACYL-COA N-ACYLTRANSFERASES (NAT) SUPERFAMILY PROTEIN"/>
    <property type="match status" value="1"/>
</dbReference>
<proteinExistence type="predicted"/>
<sequence>MSSFPQNQCANSFFSSPSSHMVEPLKGVASACKSVNAIERAKAHLPFHTRRRRRRRISSRSFSSFSSSSSNEAKTEATPPVVNVVERDKIIIENIARDFRRSFTLAKKKEDNEEEEEEEETSIVVRAIREKDVSAAAKVFQESFSGSPDEKPRSFVLRYLLEACVVDDDDDDDDKKNKKNNPYEVCFVGVTTTIKNGETKEITEDEVISLVSVALDVRSRIVDDPNPPPSDAPYVCNMAVSSRHRNKGVAKAMLEAIGEFVPSVGGCDVWLHVREADGKAVRVYERFGFETVKVDEKNPLLNLVMNRKESRKGRALMRKVLAEGCNFIV</sequence>
<dbReference type="KEGG" id="bpg:Bathy07g04310"/>
<dbReference type="GO" id="GO:0016747">
    <property type="term" value="F:acyltransferase activity, transferring groups other than amino-acyl groups"/>
    <property type="evidence" value="ECO:0007669"/>
    <property type="project" value="InterPro"/>
</dbReference>
<accession>K8FEJ1</accession>
<dbReference type="Gene3D" id="3.40.630.30">
    <property type="match status" value="1"/>
</dbReference>
<dbReference type="GeneID" id="19014920"/>
<name>K8FEJ1_9CHLO</name>
<evidence type="ECO:0000313" key="3">
    <source>
        <dbReference type="EMBL" id="CCO66311.1"/>
    </source>
</evidence>
<protein>
    <recommendedName>
        <fullName evidence="2">N-acetyltransferase domain-containing protein</fullName>
    </recommendedName>
</protein>
<dbReference type="Proteomes" id="UP000198341">
    <property type="component" value="Chromosome 7"/>
</dbReference>
<feature type="compositionally biased region" description="Basic residues" evidence="1">
    <location>
        <begin position="46"/>
        <end position="58"/>
    </location>
</feature>